<dbReference type="InterPro" id="IPR049371">
    <property type="entry name" value="GspD-like_N0"/>
</dbReference>
<evidence type="ECO:0000259" key="9">
    <source>
        <dbReference type="Pfam" id="PF03958"/>
    </source>
</evidence>
<proteinExistence type="inferred from homology"/>
<reference evidence="11" key="1">
    <citation type="journal article" date="2021" name="Front. Microbiol.">
        <title>Generation of Tetracycline and Rifamycin Resistant Chlamydia Suis Recombinants.</title>
        <authorList>
            <person name="Marti H."/>
            <person name="Bommana S."/>
            <person name="Read T.D."/>
            <person name="Pesch T."/>
            <person name="Prahauser B."/>
            <person name="Dean D."/>
            <person name="Borel N."/>
        </authorList>
    </citation>
    <scope>NUCLEOTIDE SEQUENCE</scope>
    <source>
        <strain evidence="11">208.1</strain>
    </source>
</reference>
<dbReference type="Pfam" id="PF03958">
    <property type="entry name" value="Secretin_N"/>
    <property type="match status" value="3"/>
</dbReference>
<dbReference type="RefSeq" id="WP_080122559.1">
    <property type="nucleotide sequence ID" value="NZ_CP063062.1"/>
</dbReference>
<dbReference type="EMBL" id="CP063185">
    <property type="protein sequence ID" value="QYC74649.1"/>
    <property type="molecule type" value="Genomic_DNA"/>
</dbReference>
<keyword evidence="4" id="KW-0472">Membrane</keyword>
<dbReference type="PRINTS" id="PR00811">
    <property type="entry name" value="BCTERIALGSPD"/>
</dbReference>
<evidence type="ECO:0000313" key="11">
    <source>
        <dbReference type="EMBL" id="QYC74649.1"/>
    </source>
</evidence>
<feature type="region of interest" description="Disordered" evidence="7">
    <location>
        <begin position="123"/>
        <end position="143"/>
    </location>
</feature>
<dbReference type="InterPro" id="IPR001775">
    <property type="entry name" value="GspD/PilQ"/>
</dbReference>
<dbReference type="Gene3D" id="3.30.1370.120">
    <property type="match status" value="1"/>
</dbReference>
<feature type="domain" description="NolW-like" evidence="9">
    <location>
        <begin position="434"/>
        <end position="496"/>
    </location>
</feature>
<evidence type="ECO:0000259" key="10">
    <source>
        <dbReference type="Pfam" id="PF21305"/>
    </source>
</evidence>
<comment type="similarity">
    <text evidence="5">Belongs to the bacterial secretin family.</text>
</comment>
<dbReference type="AlphaFoldDB" id="A0AAQ0J6I5"/>
<dbReference type="PANTHER" id="PTHR30332:SF24">
    <property type="entry name" value="SECRETIN GSPD-RELATED"/>
    <property type="match status" value="1"/>
</dbReference>
<evidence type="ECO:0000256" key="6">
    <source>
        <dbReference type="RuleBase" id="RU004004"/>
    </source>
</evidence>
<protein>
    <submittedName>
        <fullName evidence="11">Type II secretion system protein GspD</fullName>
    </submittedName>
</protein>
<dbReference type="Proteomes" id="UP000825134">
    <property type="component" value="Chromosome"/>
</dbReference>
<evidence type="ECO:0000259" key="8">
    <source>
        <dbReference type="Pfam" id="PF00263"/>
    </source>
</evidence>
<dbReference type="InterPro" id="IPR050810">
    <property type="entry name" value="Bact_Secretion_Sys_Channel"/>
</dbReference>
<sequence length="923" mass="100592">MNIVTSKIGSKILRIIQNNKKLGLLSALVVLDAALLSVNSQSGESLVNLSASLPNYHEADQQIAACPKNIAKNLAKKSAPGAKPAVGPTPSARSSSVSAKATPAKPQAPLAQTRHFKKNHQIFSPNFTQSSQPANKPEERKRPLESRYLQGAAKQAAAAKEKRFIEQEQIRSEDAAATIWEDKQNYARRAVNAINFSVRKQIEEQHKATSNKSSGHPLSRKEEKTPQEEPSIKTIQDSPQEQDEEKKVLERLNQRSLTCQDLKDVGYTVNFEDISILELLQFVSKISGTNFVFDSNDLQFNVTIVSHDPTSVDDLATILLQVLKMHDLKVVEQGNNVLIYRNPKLSKLSTVVTDGSAKDTCEAVVVTRVFRLYSVSPSAAVGIIQPLLSHDAIISASESTRHIIVSDIAGNIEKVRELLQALDSPGAAIDMSEYEVQFANPAALVSYCQDVLGAMAEEEAFQIFIQPGTNKIFVISSPRLTTKAIQLLESLDIPEMAHTLDDVTSPAAALGSSGAANPKSLRFFMYKLKYQNGAAIAQAIQDIGYNLYVTTAMDEDFINTLNSIQWLPVNNSIVVIGNQANVDKVVSLLNGLDLPPKQVYIEVLILETSLEKSWDFGVQWAALGDEQGKVAYASGLLSNTGLTEPLRNQALPIAPNPGNISLPTPGQLAGISDMMYGSSAFGLGIIGNVLSHNGKSYLTLGGLLSALDQDGDTTVVLNPRIMAQDTQQASFFVGQTIPFQTTSTIIQETGSVTQNIEYEDIGVNLVVTSTIAPNNVVTLQIEQTISELHSAQGVLTPVTDKTFAATRLQVPDGCFLVMSGHIRDKLTKIVSGVPLLSSLPLIKGLFSRTVDQRQKRNIMIFIKPKVISSFEEGTTLSNTEGYRYNWESERGSLEIAPRHAPECQHIPKVQAESDFKMLEIEAE</sequence>
<evidence type="ECO:0000256" key="2">
    <source>
        <dbReference type="ARBA" id="ARBA00022692"/>
    </source>
</evidence>
<dbReference type="Pfam" id="PF21305">
    <property type="entry name" value="type_II_gspD_N0"/>
    <property type="match status" value="1"/>
</dbReference>
<keyword evidence="6" id="KW-0813">Transport</keyword>
<evidence type="ECO:0000256" key="7">
    <source>
        <dbReference type="SAM" id="MobiDB-lite"/>
    </source>
</evidence>
<comment type="subcellular location">
    <subcellularLocation>
        <location evidence="6">Cell outer membrane</location>
    </subcellularLocation>
    <subcellularLocation>
        <location evidence="1">Membrane</location>
    </subcellularLocation>
</comment>
<feature type="compositionally biased region" description="Polar residues" evidence="7">
    <location>
        <begin position="123"/>
        <end position="134"/>
    </location>
</feature>
<feature type="domain" description="NolW-like" evidence="9">
    <location>
        <begin position="367"/>
        <end position="427"/>
    </location>
</feature>
<keyword evidence="2" id="KW-0812">Transmembrane</keyword>
<gene>
    <name evidence="11" type="ORF">INQ84_01425</name>
</gene>
<evidence type="ECO:0000256" key="4">
    <source>
        <dbReference type="ARBA" id="ARBA00023136"/>
    </source>
</evidence>
<name>A0AAQ0J6I5_9CHLA</name>
<organism evidence="11 12">
    <name type="scientific">Chlamydia suis</name>
    <dbReference type="NCBI Taxonomy" id="83559"/>
    <lineage>
        <taxon>Bacteria</taxon>
        <taxon>Pseudomonadati</taxon>
        <taxon>Chlamydiota</taxon>
        <taxon>Chlamydiia</taxon>
        <taxon>Chlamydiales</taxon>
        <taxon>Chlamydiaceae</taxon>
        <taxon>Chlamydia/Chlamydophila group</taxon>
        <taxon>Chlamydia</taxon>
    </lineage>
</organism>
<dbReference type="InterPro" id="IPR038591">
    <property type="entry name" value="NolW-like_sf"/>
</dbReference>
<evidence type="ECO:0000256" key="3">
    <source>
        <dbReference type="ARBA" id="ARBA00022729"/>
    </source>
</evidence>
<feature type="compositionally biased region" description="Basic and acidic residues" evidence="7">
    <location>
        <begin position="219"/>
        <end position="231"/>
    </location>
</feature>
<feature type="region of interest" description="Disordered" evidence="7">
    <location>
        <begin position="203"/>
        <end position="246"/>
    </location>
</feature>
<dbReference type="GO" id="GO:0009279">
    <property type="term" value="C:cell outer membrane"/>
    <property type="evidence" value="ECO:0007669"/>
    <property type="project" value="UniProtKB-SubCell"/>
</dbReference>
<keyword evidence="3" id="KW-0732">Signal</keyword>
<dbReference type="InterPro" id="IPR005644">
    <property type="entry name" value="NolW-like"/>
</dbReference>
<dbReference type="Pfam" id="PF00263">
    <property type="entry name" value="Secretin"/>
    <property type="match status" value="1"/>
</dbReference>
<feature type="domain" description="GspD-like N0" evidence="10">
    <location>
        <begin position="269"/>
        <end position="338"/>
    </location>
</feature>
<feature type="domain" description="Type II/III secretion system secretin-like" evidence="8">
    <location>
        <begin position="706"/>
        <end position="867"/>
    </location>
</feature>
<accession>A0AAQ0J6I5</accession>
<evidence type="ECO:0000256" key="1">
    <source>
        <dbReference type="ARBA" id="ARBA00004370"/>
    </source>
</evidence>
<dbReference type="GO" id="GO:0015627">
    <property type="term" value="C:type II protein secretion system complex"/>
    <property type="evidence" value="ECO:0007669"/>
    <property type="project" value="TreeGrafter"/>
</dbReference>
<dbReference type="PANTHER" id="PTHR30332">
    <property type="entry name" value="PROBABLE GENERAL SECRETION PATHWAY PROTEIN D"/>
    <property type="match status" value="1"/>
</dbReference>
<dbReference type="InterPro" id="IPR004846">
    <property type="entry name" value="T2SS/T3SS_dom"/>
</dbReference>
<feature type="region of interest" description="Disordered" evidence="7">
    <location>
        <begin position="75"/>
        <end position="111"/>
    </location>
</feature>
<evidence type="ECO:0000256" key="5">
    <source>
        <dbReference type="RuleBase" id="RU004003"/>
    </source>
</evidence>
<evidence type="ECO:0000313" key="12">
    <source>
        <dbReference type="Proteomes" id="UP000825134"/>
    </source>
</evidence>
<feature type="domain" description="NolW-like" evidence="9">
    <location>
        <begin position="524"/>
        <end position="598"/>
    </location>
</feature>
<dbReference type="GO" id="GO:0009306">
    <property type="term" value="P:protein secretion"/>
    <property type="evidence" value="ECO:0007669"/>
    <property type="project" value="InterPro"/>
</dbReference>